<sequence length="159" mass="17873">MSKPPQGPPHPLFKQQSWSPDIQRDEAWQRRKGNHAVRSRHNRTKSLWEDDLEELKACIELGFGFESGSDSPEIDPKLADTIPALEFYHAVNKQYSQSLSRSSSSSSLVSDCDSGSLSTIFDTGDDSDLKKKRLKQWAQVVAFSVRESSSSSYQADHIN</sequence>
<dbReference type="AlphaFoldDB" id="A0AAD7M047"/>
<accession>A0AAD7M047</accession>
<comment type="caution">
    <text evidence="2">The sequence shown here is derived from an EMBL/GenBank/DDBJ whole genome shotgun (WGS) entry which is preliminary data.</text>
</comment>
<dbReference type="PANTHER" id="PTHR31865">
    <property type="entry name" value="OSJNBA0071G03.3 PROTEIN"/>
    <property type="match status" value="1"/>
</dbReference>
<dbReference type="EMBL" id="JARAOO010000005">
    <property type="protein sequence ID" value="KAJ7967463.1"/>
    <property type="molecule type" value="Genomic_DNA"/>
</dbReference>
<feature type="compositionally biased region" description="Basic residues" evidence="1">
    <location>
        <begin position="30"/>
        <end position="43"/>
    </location>
</feature>
<dbReference type="Pfam" id="PF07939">
    <property type="entry name" value="DUF1685"/>
    <property type="match status" value="1"/>
</dbReference>
<name>A0AAD7M047_QUISA</name>
<organism evidence="2 3">
    <name type="scientific">Quillaja saponaria</name>
    <name type="common">Soap bark tree</name>
    <dbReference type="NCBI Taxonomy" id="32244"/>
    <lineage>
        <taxon>Eukaryota</taxon>
        <taxon>Viridiplantae</taxon>
        <taxon>Streptophyta</taxon>
        <taxon>Embryophyta</taxon>
        <taxon>Tracheophyta</taxon>
        <taxon>Spermatophyta</taxon>
        <taxon>Magnoliopsida</taxon>
        <taxon>eudicotyledons</taxon>
        <taxon>Gunneridae</taxon>
        <taxon>Pentapetalae</taxon>
        <taxon>rosids</taxon>
        <taxon>fabids</taxon>
        <taxon>Fabales</taxon>
        <taxon>Quillajaceae</taxon>
        <taxon>Quillaja</taxon>
    </lineage>
</organism>
<feature type="region of interest" description="Disordered" evidence="1">
    <location>
        <begin position="1"/>
        <end position="43"/>
    </location>
</feature>
<dbReference type="InterPro" id="IPR012881">
    <property type="entry name" value="DUF1685"/>
</dbReference>
<evidence type="ECO:0000313" key="2">
    <source>
        <dbReference type="EMBL" id="KAJ7967463.1"/>
    </source>
</evidence>
<gene>
    <name evidence="2" type="ORF">O6P43_011721</name>
</gene>
<evidence type="ECO:0000313" key="3">
    <source>
        <dbReference type="Proteomes" id="UP001163823"/>
    </source>
</evidence>
<keyword evidence="3" id="KW-1185">Reference proteome</keyword>
<reference evidence="2" key="1">
    <citation type="journal article" date="2023" name="Science">
        <title>Elucidation of the pathway for biosynthesis of saponin adjuvants from the soapbark tree.</title>
        <authorList>
            <person name="Reed J."/>
            <person name="Orme A."/>
            <person name="El-Demerdash A."/>
            <person name="Owen C."/>
            <person name="Martin L.B.B."/>
            <person name="Misra R.C."/>
            <person name="Kikuchi S."/>
            <person name="Rejzek M."/>
            <person name="Martin A.C."/>
            <person name="Harkess A."/>
            <person name="Leebens-Mack J."/>
            <person name="Louveau T."/>
            <person name="Stephenson M.J."/>
            <person name="Osbourn A."/>
        </authorList>
    </citation>
    <scope>NUCLEOTIDE SEQUENCE</scope>
    <source>
        <strain evidence="2">S10</strain>
    </source>
</reference>
<dbReference type="KEGG" id="qsa:O6P43_011721"/>
<dbReference type="Proteomes" id="UP001163823">
    <property type="component" value="Chromosome 5"/>
</dbReference>
<evidence type="ECO:0000256" key="1">
    <source>
        <dbReference type="SAM" id="MobiDB-lite"/>
    </source>
</evidence>
<protein>
    <submittedName>
        <fullName evidence="2">Uncharacterized protein</fullName>
    </submittedName>
</protein>
<dbReference type="PANTHER" id="PTHR31865:SF22">
    <property type="entry name" value="DUF1685 FAMILY PROTEIN"/>
    <property type="match status" value="1"/>
</dbReference>
<feature type="compositionally biased region" description="Pro residues" evidence="1">
    <location>
        <begin position="1"/>
        <end position="11"/>
    </location>
</feature>
<proteinExistence type="predicted"/>